<evidence type="ECO:0000313" key="1">
    <source>
        <dbReference type="EMBL" id="KAG5610802.1"/>
    </source>
</evidence>
<organism evidence="1 2">
    <name type="scientific">Solanum commersonii</name>
    <name type="common">Commerson's wild potato</name>
    <name type="synonym">Commerson's nightshade</name>
    <dbReference type="NCBI Taxonomy" id="4109"/>
    <lineage>
        <taxon>Eukaryota</taxon>
        <taxon>Viridiplantae</taxon>
        <taxon>Streptophyta</taxon>
        <taxon>Embryophyta</taxon>
        <taxon>Tracheophyta</taxon>
        <taxon>Spermatophyta</taxon>
        <taxon>Magnoliopsida</taxon>
        <taxon>eudicotyledons</taxon>
        <taxon>Gunneridae</taxon>
        <taxon>Pentapetalae</taxon>
        <taxon>asterids</taxon>
        <taxon>lamiids</taxon>
        <taxon>Solanales</taxon>
        <taxon>Solanaceae</taxon>
        <taxon>Solanoideae</taxon>
        <taxon>Solaneae</taxon>
        <taxon>Solanum</taxon>
    </lineage>
</organism>
<name>A0A9J5ZDS3_SOLCO</name>
<keyword evidence="2" id="KW-1185">Reference proteome</keyword>
<proteinExistence type="predicted"/>
<gene>
    <name evidence="1" type="ORF">H5410_022083</name>
</gene>
<reference evidence="1 2" key="1">
    <citation type="submission" date="2020-09" db="EMBL/GenBank/DDBJ databases">
        <title>De no assembly of potato wild relative species, Solanum commersonii.</title>
        <authorList>
            <person name="Cho K."/>
        </authorList>
    </citation>
    <scope>NUCLEOTIDE SEQUENCE [LARGE SCALE GENOMIC DNA]</scope>
    <source>
        <strain evidence="1">LZ3.2</strain>
        <tissue evidence="1">Leaf</tissue>
    </source>
</reference>
<dbReference type="AlphaFoldDB" id="A0A9J5ZDS3"/>
<protein>
    <submittedName>
        <fullName evidence="1">Uncharacterized protein</fullName>
    </submittedName>
</protein>
<sequence>MGKRKTSAFSIGRIFFVPPGSGEQYYLRLLLNAVKGPTSYEEIRRINDIDHETFRDACYALGLLDDDKEYVMLSRSKSMGNAIISTTIICYATYI</sequence>
<dbReference type="OrthoDB" id="1718443at2759"/>
<accession>A0A9J5ZDS3</accession>
<dbReference type="EMBL" id="JACXVP010000004">
    <property type="protein sequence ID" value="KAG5610802.1"/>
    <property type="molecule type" value="Genomic_DNA"/>
</dbReference>
<evidence type="ECO:0000313" key="2">
    <source>
        <dbReference type="Proteomes" id="UP000824120"/>
    </source>
</evidence>
<dbReference type="Proteomes" id="UP000824120">
    <property type="component" value="Chromosome 4"/>
</dbReference>
<comment type="caution">
    <text evidence="1">The sequence shown here is derived from an EMBL/GenBank/DDBJ whole genome shotgun (WGS) entry which is preliminary data.</text>
</comment>